<gene>
    <name evidence="1" type="ORF">FMOSSE_LOCUS8794</name>
</gene>
<evidence type="ECO:0000313" key="2">
    <source>
        <dbReference type="Proteomes" id="UP000789375"/>
    </source>
</evidence>
<keyword evidence="2" id="KW-1185">Reference proteome</keyword>
<reference evidence="1" key="1">
    <citation type="submission" date="2021-06" db="EMBL/GenBank/DDBJ databases">
        <authorList>
            <person name="Kallberg Y."/>
            <person name="Tangrot J."/>
            <person name="Rosling A."/>
        </authorList>
    </citation>
    <scope>NUCLEOTIDE SEQUENCE</scope>
    <source>
        <strain evidence="1">87-6 pot B 2015</strain>
    </source>
</reference>
<organism evidence="1 2">
    <name type="scientific">Funneliformis mosseae</name>
    <name type="common">Endomycorrhizal fungus</name>
    <name type="synonym">Glomus mosseae</name>
    <dbReference type="NCBI Taxonomy" id="27381"/>
    <lineage>
        <taxon>Eukaryota</taxon>
        <taxon>Fungi</taxon>
        <taxon>Fungi incertae sedis</taxon>
        <taxon>Mucoromycota</taxon>
        <taxon>Glomeromycotina</taxon>
        <taxon>Glomeromycetes</taxon>
        <taxon>Glomerales</taxon>
        <taxon>Glomeraceae</taxon>
        <taxon>Funneliformis</taxon>
    </lineage>
</organism>
<sequence length="221" mass="25587">MSNFEETRVDYDEGTREVTNQIYPGTRVVYDEETRDEEANQTYPGYDGFLFRHREVVLSSSSNTSWQNLDHLYKAERKRLNAVIKEDEDKLREIAGRWSDIKKDLVDDNTYNPSRTLDKGKGKAVAVFSSDDAGPSTYSRSTLLFDHHEEYGISNLKIGEPELVEGVRTLNIAHPDLVRRPLVRVDRKPVRYYSPDQYGTGFPYTPLVPNITRENNFKRKC</sequence>
<proteinExistence type="predicted"/>
<dbReference type="AlphaFoldDB" id="A0A9N9CFG3"/>
<evidence type="ECO:0000313" key="1">
    <source>
        <dbReference type="EMBL" id="CAG8598027.1"/>
    </source>
</evidence>
<dbReference type="EMBL" id="CAJVPP010002379">
    <property type="protein sequence ID" value="CAG8598027.1"/>
    <property type="molecule type" value="Genomic_DNA"/>
</dbReference>
<accession>A0A9N9CFG3</accession>
<name>A0A9N9CFG3_FUNMO</name>
<comment type="caution">
    <text evidence="1">The sequence shown here is derived from an EMBL/GenBank/DDBJ whole genome shotgun (WGS) entry which is preliminary data.</text>
</comment>
<dbReference type="Proteomes" id="UP000789375">
    <property type="component" value="Unassembled WGS sequence"/>
</dbReference>
<protein>
    <submittedName>
        <fullName evidence="1">3432_t:CDS:1</fullName>
    </submittedName>
</protein>